<gene>
    <name evidence="6 8" type="primary">ruvA</name>
    <name evidence="8" type="ORF">CLOACE_18740</name>
</gene>
<feature type="region of interest" description="Domain I" evidence="6">
    <location>
        <begin position="1"/>
        <end position="64"/>
    </location>
</feature>
<dbReference type="SMART" id="SM00278">
    <property type="entry name" value="HhH1"/>
    <property type="match status" value="2"/>
</dbReference>
<comment type="domain">
    <text evidence="6">Has three domains with a flexible linker between the domains II and III and assumes an 'L' shape. Domain III is highly mobile and contacts RuvB.</text>
</comment>
<comment type="caution">
    <text evidence="6">Lacks conserved residue(s) required for the propagation of feature annotation.</text>
</comment>
<dbReference type="GO" id="GO:0016787">
    <property type="term" value="F:hydrolase activity"/>
    <property type="evidence" value="ECO:0007669"/>
    <property type="project" value="UniProtKB-KW"/>
</dbReference>
<evidence type="ECO:0000256" key="1">
    <source>
        <dbReference type="ARBA" id="ARBA00022490"/>
    </source>
</evidence>
<keyword evidence="8" id="KW-0547">Nucleotide-binding</keyword>
<keyword evidence="3 6" id="KW-0238">DNA-binding</keyword>
<dbReference type="SUPFAM" id="SSF47781">
    <property type="entry name" value="RuvA domain 2-like"/>
    <property type="match status" value="1"/>
</dbReference>
<evidence type="ECO:0000259" key="7">
    <source>
        <dbReference type="PROSITE" id="PS50030"/>
    </source>
</evidence>
<comment type="similarity">
    <text evidence="6">Belongs to the RuvA family.</text>
</comment>
<feature type="region of interest" description="Domain II" evidence="6">
    <location>
        <begin position="65"/>
        <end position="142"/>
    </location>
</feature>
<dbReference type="Pfam" id="PF14520">
    <property type="entry name" value="HHH_5"/>
    <property type="match status" value="1"/>
</dbReference>
<comment type="subcellular location">
    <subcellularLocation>
        <location evidence="6">Cytoplasm</location>
    </subcellularLocation>
</comment>
<dbReference type="AlphaFoldDB" id="A0A1E8EX75"/>
<keyword evidence="5 6" id="KW-0234">DNA repair</keyword>
<comment type="caution">
    <text evidence="8">The sequence shown here is derived from an EMBL/GenBank/DDBJ whole genome shotgun (WGS) entry which is preliminary data.</text>
</comment>
<dbReference type="SUPFAM" id="SSF46929">
    <property type="entry name" value="DNA helicase RuvA subunit, C-terminal domain"/>
    <property type="match status" value="1"/>
</dbReference>
<evidence type="ECO:0000313" key="9">
    <source>
        <dbReference type="Proteomes" id="UP000175744"/>
    </source>
</evidence>
<accession>A0A1E8EX75</accession>
<keyword evidence="9" id="KW-1185">Reference proteome</keyword>
<dbReference type="Pfam" id="PF01330">
    <property type="entry name" value="RuvA_N"/>
    <property type="match status" value="1"/>
</dbReference>
<evidence type="ECO:0000313" key="8">
    <source>
        <dbReference type="EMBL" id="OFI05256.1"/>
    </source>
</evidence>
<keyword evidence="2 6" id="KW-0227">DNA damage</keyword>
<feature type="region of interest" description="Domain III" evidence="6">
    <location>
        <begin position="147"/>
        <end position="195"/>
    </location>
</feature>
<dbReference type="InterPro" id="IPR012340">
    <property type="entry name" value="NA-bd_OB-fold"/>
</dbReference>
<keyword evidence="4 6" id="KW-0233">DNA recombination</keyword>
<feature type="domain" description="UBA" evidence="7">
    <location>
        <begin position="146"/>
        <end position="195"/>
    </location>
</feature>
<evidence type="ECO:0000256" key="6">
    <source>
        <dbReference type="HAMAP-Rule" id="MF_00031"/>
    </source>
</evidence>
<sequence>MYEYIKGKYMGMNKEYIIIENNDIGYKIYASGNTITNMPKINESVILYLQQIVKQDSIELYGFLTKEERNMFNILLTINGVGTKAAMSLLSITNVNKLKYAILSGDENTITRAPGIGKKTAQRIILELKDKIKLDNSEIDTIEDESYDSSKVWEALEALVSLGYSKSEAEKALNKIDKNQSIEDIIKNSLKYLMN</sequence>
<comment type="subunit">
    <text evidence="6">Homotetramer. Forms an RuvA(8)-RuvB(12)-Holliday junction (HJ) complex. HJ DNA is sandwiched between 2 RuvA tetramers; dsDNA enters through RuvA and exits via RuvB. An RuvB hexamer assembles on each DNA strand where it exits the tetramer. Each RuvB hexamer is contacted by two RuvA subunits (via domain III) on 2 adjacent RuvB subunits; this complex drives branch migration. In the full resolvosome a probable DNA-RuvA(4)-RuvB(12)-RuvC(2) complex forms which resolves the HJ.</text>
</comment>
<dbReference type="STRING" id="1121290.CLAOCE_18740"/>
<organism evidence="8 9">
    <name type="scientific">Clostridium acetireducens DSM 10703</name>
    <dbReference type="NCBI Taxonomy" id="1121290"/>
    <lineage>
        <taxon>Bacteria</taxon>
        <taxon>Bacillati</taxon>
        <taxon>Bacillota</taxon>
        <taxon>Clostridia</taxon>
        <taxon>Eubacteriales</taxon>
        <taxon>Clostridiaceae</taxon>
        <taxon>Clostridium</taxon>
    </lineage>
</organism>
<keyword evidence="1 6" id="KW-0963">Cytoplasm</keyword>
<dbReference type="Gene3D" id="1.10.8.10">
    <property type="entry name" value="DNA helicase RuvA subunit, C-terminal domain"/>
    <property type="match status" value="1"/>
</dbReference>
<dbReference type="OrthoDB" id="5293449at2"/>
<dbReference type="GO" id="GO:0005524">
    <property type="term" value="F:ATP binding"/>
    <property type="evidence" value="ECO:0007669"/>
    <property type="project" value="InterPro"/>
</dbReference>
<evidence type="ECO:0000256" key="5">
    <source>
        <dbReference type="ARBA" id="ARBA00023204"/>
    </source>
</evidence>
<dbReference type="InterPro" id="IPR013849">
    <property type="entry name" value="DNA_helicase_Holl-junc_RuvA_I"/>
</dbReference>
<dbReference type="InterPro" id="IPR000085">
    <property type="entry name" value="RuvA"/>
</dbReference>
<proteinExistence type="inferred from homology"/>
<dbReference type="EMBL" id="LZFO01000032">
    <property type="protein sequence ID" value="OFI05256.1"/>
    <property type="molecule type" value="Genomic_DNA"/>
</dbReference>
<dbReference type="GO" id="GO:0009378">
    <property type="term" value="F:four-way junction helicase activity"/>
    <property type="evidence" value="ECO:0007669"/>
    <property type="project" value="InterPro"/>
</dbReference>
<comment type="function">
    <text evidence="6">The RuvA-RuvB-RuvC complex processes Holliday junction (HJ) DNA during genetic recombination and DNA repair, while the RuvA-RuvB complex plays an important role in the rescue of blocked DNA replication forks via replication fork reversal (RFR). RuvA specifically binds to HJ cruciform DNA, conferring on it an open structure. The RuvB hexamer acts as an ATP-dependent pump, pulling dsDNA into and through the RuvAB complex. HJ branch migration allows RuvC to scan DNA until it finds its consensus sequence, where it cleaves and resolves the cruciform DNA.</text>
</comment>
<evidence type="ECO:0000256" key="3">
    <source>
        <dbReference type="ARBA" id="ARBA00023125"/>
    </source>
</evidence>
<keyword evidence="8" id="KW-0378">Hydrolase</keyword>
<dbReference type="SUPFAM" id="SSF50249">
    <property type="entry name" value="Nucleic acid-binding proteins"/>
    <property type="match status" value="1"/>
</dbReference>
<dbReference type="PATRIC" id="fig|1121290.3.peg.1893"/>
<reference evidence="8 9" key="1">
    <citation type="submission" date="2016-06" db="EMBL/GenBank/DDBJ databases">
        <title>Genome sequence of Clostridium acetireducens DSM 10703.</title>
        <authorList>
            <person name="Poehlein A."/>
            <person name="Fluechter S."/>
            <person name="Duerre P."/>
            <person name="Daniel R."/>
        </authorList>
    </citation>
    <scope>NUCLEOTIDE SEQUENCE [LARGE SCALE GENOMIC DNA]</scope>
    <source>
        <strain evidence="8 9">DSM 10703</strain>
    </source>
</reference>
<dbReference type="Proteomes" id="UP000175744">
    <property type="component" value="Unassembled WGS sequence"/>
</dbReference>
<dbReference type="InterPro" id="IPR011114">
    <property type="entry name" value="RuvA_C"/>
</dbReference>
<dbReference type="PROSITE" id="PS50030">
    <property type="entry name" value="UBA"/>
    <property type="match status" value="1"/>
</dbReference>
<keyword evidence="8" id="KW-0347">Helicase</keyword>
<dbReference type="CDD" id="cd14332">
    <property type="entry name" value="UBA_RuvA_C"/>
    <property type="match status" value="1"/>
</dbReference>
<name>A0A1E8EX75_9CLOT</name>
<dbReference type="GO" id="GO:0005737">
    <property type="term" value="C:cytoplasm"/>
    <property type="evidence" value="ECO:0007669"/>
    <property type="project" value="UniProtKB-SubCell"/>
</dbReference>
<dbReference type="GO" id="GO:0048476">
    <property type="term" value="C:Holliday junction resolvase complex"/>
    <property type="evidence" value="ECO:0007669"/>
    <property type="project" value="UniProtKB-UniRule"/>
</dbReference>
<dbReference type="GO" id="GO:0006310">
    <property type="term" value="P:DNA recombination"/>
    <property type="evidence" value="ECO:0007669"/>
    <property type="project" value="UniProtKB-UniRule"/>
</dbReference>
<dbReference type="Gene3D" id="1.10.150.20">
    <property type="entry name" value="5' to 3' exonuclease, C-terminal subdomain"/>
    <property type="match status" value="1"/>
</dbReference>
<dbReference type="InterPro" id="IPR003583">
    <property type="entry name" value="Hlx-hairpin-Hlx_DNA-bd_motif"/>
</dbReference>
<dbReference type="GO" id="GO:0009379">
    <property type="term" value="C:Holliday junction helicase complex"/>
    <property type="evidence" value="ECO:0007669"/>
    <property type="project" value="InterPro"/>
</dbReference>
<evidence type="ECO:0000256" key="2">
    <source>
        <dbReference type="ARBA" id="ARBA00022763"/>
    </source>
</evidence>
<dbReference type="NCBIfam" id="TIGR00084">
    <property type="entry name" value="ruvA"/>
    <property type="match status" value="1"/>
</dbReference>
<dbReference type="Pfam" id="PF07499">
    <property type="entry name" value="RuvA_C"/>
    <property type="match status" value="1"/>
</dbReference>
<protein>
    <recommendedName>
        <fullName evidence="6">Holliday junction branch migration complex subunit RuvA</fullName>
    </recommendedName>
</protein>
<dbReference type="RefSeq" id="WP_070110841.1">
    <property type="nucleotide sequence ID" value="NZ_LZFO01000032.1"/>
</dbReference>
<dbReference type="HAMAP" id="MF_00031">
    <property type="entry name" value="DNA_HJ_migration_RuvA"/>
    <property type="match status" value="1"/>
</dbReference>
<dbReference type="InterPro" id="IPR010994">
    <property type="entry name" value="RuvA_2-like"/>
</dbReference>
<dbReference type="InterPro" id="IPR015940">
    <property type="entry name" value="UBA"/>
</dbReference>
<evidence type="ECO:0000256" key="4">
    <source>
        <dbReference type="ARBA" id="ARBA00023172"/>
    </source>
</evidence>
<dbReference type="InterPro" id="IPR036267">
    <property type="entry name" value="RuvA_C_sf"/>
</dbReference>
<dbReference type="GO" id="GO:0006281">
    <property type="term" value="P:DNA repair"/>
    <property type="evidence" value="ECO:0007669"/>
    <property type="project" value="UniProtKB-UniRule"/>
</dbReference>
<dbReference type="GO" id="GO:0000400">
    <property type="term" value="F:four-way junction DNA binding"/>
    <property type="evidence" value="ECO:0007669"/>
    <property type="project" value="UniProtKB-UniRule"/>
</dbReference>
<dbReference type="Gene3D" id="2.40.50.140">
    <property type="entry name" value="Nucleic acid-binding proteins"/>
    <property type="match status" value="1"/>
</dbReference>
<keyword evidence="8" id="KW-0067">ATP-binding</keyword>